<dbReference type="AlphaFoldDB" id="A0A7R9GRM9"/>
<evidence type="ECO:0000259" key="1">
    <source>
        <dbReference type="PROSITE" id="PS50904"/>
    </source>
</evidence>
<protein>
    <recommendedName>
        <fullName evidence="1">PRELI/MSF1 domain-containing protein</fullName>
    </recommendedName>
</protein>
<dbReference type="GO" id="GO:0005758">
    <property type="term" value="C:mitochondrial intermembrane space"/>
    <property type="evidence" value="ECO:0007669"/>
    <property type="project" value="InterPro"/>
</dbReference>
<dbReference type="PANTHER" id="PTHR11158">
    <property type="entry name" value="MSF1/PX19 RELATED"/>
    <property type="match status" value="1"/>
</dbReference>
<organism evidence="2">
    <name type="scientific">Timema cristinae</name>
    <name type="common">Walking stick</name>
    <dbReference type="NCBI Taxonomy" id="61476"/>
    <lineage>
        <taxon>Eukaryota</taxon>
        <taxon>Metazoa</taxon>
        <taxon>Ecdysozoa</taxon>
        <taxon>Arthropoda</taxon>
        <taxon>Hexapoda</taxon>
        <taxon>Insecta</taxon>
        <taxon>Pterygota</taxon>
        <taxon>Neoptera</taxon>
        <taxon>Polyneoptera</taxon>
        <taxon>Phasmatodea</taxon>
        <taxon>Timematodea</taxon>
        <taxon>Timematoidea</taxon>
        <taxon>Timematidae</taxon>
        <taxon>Timema</taxon>
    </lineage>
</organism>
<dbReference type="PROSITE" id="PS50904">
    <property type="entry name" value="PRELI_MSF1"/>
    <property type="match status" value="1"/>
</dbReference>
<dbReference type="InterPro" id="IPR037365">
    <property type="entry name" value="Slowmo/Ups"/>
</dbReference>
<proteinExistence type="predicted"/>
<dbReference type="Pfam" id="PF04707">
    <property type="entry name" value="PRELI"/>
    <property type="match status" value="1"/>
</dbReference>
<sequence length="174" mass="19765">MKWQEASRTEGKLLKKFEDWLKQFISADEQVQIHPWETVAQAAWRKYPNPMNTAVLGTDIVDRKVVDGILHTHRLVSSIWGFPRWAQSWAKRDSQAAHNTQQQMSDQRFTLLEEADLGETTLGHLIPGLCIYDHSGNVKESLYSTVRPTQSWYLGTIVTGQESNLSSGLGTLEP</sequence>
<accession>A0A7R9GRM9</accession>
<dbReference type="EMBL" id="OC317186">
    <property type="protein sequence ID" value="CAD7395317.1"/>
    <property type="molecule type" value="Genomic_DNA"/>
</dbReference>
<name>A0A7R9GRM9_TIMCR</name>
<evidence type="ECO:0000313" key="2">
    <source>
        <dbReference type="EMBL" id="CAD7395317.1"/>
    </source>
</evidence>
<gene>
    <name evidence="2" type="ORF">TCEB3V08_LOCUS3081</name>
</gene>
<feature type="domain" description="PRELI/MSF1" evidence="1">
    <location>
        <begin position="21"/>
        <end position="174"/>
    </location>
</feature>
<dbReference type="InterPro" id="IPR006797">
    <property type="entry name" value="PRELI/MSF1_dom"/>
</dbReference>
<reference evidence="2" key="1">
    <citation type="submission" date="2020-11" db="EMBL/GenBank/DDBJ databases">
        <authorList>
            <person name="Tran Van P."/>
        </authorList>
    </citation>
    <scope>NUCLEOTIDE SEQUENCE</scope>
</reference>